<dbReference type="EMBL" id="VFPV01000003">
    <property type="protein sequence ID" value="TQN01552.1"/>
    <property type="molecule type" value="Genomic_DNA"/>
</dbReference>
<comment type="caution">
    <text evidence="2">The sequence shown here is derived from an EMBL/GenBank/DDBJ whole genome shotgun (WGS) entry which is preliminary data.</text>
</comment>
<sequence length="185" mass="19935">MAVGVKRSGTGVATLLDKVLGRNAPGWRGASVVLVAATLAAWLTVEVVAHWLAMERAQERHAKLQQTADALAYQAMGAGMLGAVSLLGLSEPLLKDMARGTVPPDHPAALARLTVARERFLVNGVYVIARDGTVVAHETAGPRSTGVNLAYRPYFQQAMQGGHQRVRGHWRQYARTRALLRRAPV</sequence>
<evidence type="ECO:0000313" key="3">
    <source>
        <dbReference type="Proteomes" id="UP000316993"/>
    </source>
</evidence>
<keyword evidence="1" id="KW-1133">Transmembrane helix</keyword>
<reference evidence="2 3" key="1">
    <citation type="submission" date="2019-06" db="EMBL/GenBank/DDBJ databases">
        <title>Genomic Encyclopedia of Archaeal and Bacterial Type Strains, Phase II (KMG-II): from individual species to whole genera.</title>
        <authorList>
            <person name="Goeker M."/>
        </authorList>
    </citation>
    <scope>NUCLEOTIDE SEQUENCE [LARGE SCALE GENOMIC DNA]</scope>
    <source>
        <strain evidence="2 3">DSM 7270</strain>
    </source>
</reference>
<organism evidence="2 3">
    <name type="scientific">Acidovorax temperans</name>
    <dbReference type="NCBI Taxonomy" id="80878"/>
    <lineage>
        <taxon>Bacteria</taxon>
        <taxon>Pseudomonadati</taxon>
        <taxon>Pseudomonadota</taxon>
        <taxon>Betaproteobacteria</taxon>
        <taxon>Burkholderiales</taxon>
        <taxon>Comamonadaceae</taxon>
        <taxon>Acidovorax</taxon>
    </lineage>
</organism>
<keyword evidence="1" id="KW-0812">Transmembrane</keyword>
<name>A0A543L2J5_9BURK</name>
<gene>
    <name evidence="2" type="ORF">BDD18_3521</name>
</gene>
<evidence type="ECO:0000256" key="1">
    <source>
        <dbReference type="SAM" id="Phobius"/>
    </source>
</evidence>
<keyword evidence="1" id="KW-0472">Membrane</keyword>
<dbReference type="Proteomes" id="UP000316993">
    <property type="component" value="Unassembled WGS sequence"/>
</dbReference>
<protein>
    <submittedName>
        <fullName evidence="2">Uncharacterized protein</fullName>
    </submittedName>
</protein>
<accession>A0A543L2J5</accession>
<dbReference type="RefSeq" id="WP_338071831.1">
    <property type="nucleotide sequence ID" value="NZ_VFPV01000003.1"/>
</dbReference>
<dbReference type="Gene3D" id="3.30.450.20">
    <property type="entry name" value="PAS domain"/>
    <property type="match status" value="1"/>
</dbReference>
<dbReference type="AlphaFoldDB" id="A0A543L2J5"/>
<feature type="transmembrane region" description="Helical" evidence="1">
    <location>
        <begin position="32"/>
        <end position="51"/>
    </location>
</feature>
<evidence type="ECO:0000313" key="2">
    <source>
        <dbReference type="EMBL" id="TQN01552.1"/>
    </source>
</evidence>
<proteinExistence type="predicted"/>